<feature type="domain" description="TPM" evidence="3">
    <location>
        <begin position="39"/>
        <end position="162"/>
    </location>
</feature>
<organism evidence="4 5">
    <name type="scientific">Leptospira idonii</name>
    <dbReference type="NCBI Taxonomy" id="1193500"/>
    <lineage>
        <taxon>Bacteria</taxon>
        <taxon>Pseudomonadati</taxon>
        <taxon>Spirochaetota</taxon>
        <taxon>Spirochaetia</taxon>
        <taxon>Leptospirales</taxon>
        <taxon>Leptospiraceae</taxon>
        <taxon>Leptospira</taxon>
    </lineage>
</organism>
<protein>
    <submittedName>
        <fullName evidence="4">YgcG family protein</fullName>
    </submittedName>
</protein>
<dbReference type="PANTHER" id="PTHR30373">
    <property type="entry name" value="UPF0603 PROTEIN YGCG"/>
    <property type="match status" value="1"/>
</dbReference>
<feature type="compositionally biased region" description="Low complexity" evidence="1">
    <location>
        <begin position="279"/>
        <end position="289"/>
    </location>
</feature>
<keyword evidence="2" id="KW-1133">Transmembrane helix</keyword>
<evidence type="ECO:0000313" key="4">
    <source>
        <dbReference type="EMBL" id="TGN21001.1"/>
    </source>
</evidence>
<evidence type="ECO:0000259" key="3">
    <source>
        <dbReference type="Pfam" id="PF04536"/>
    </source>
</evidence>
<keyword evidence="2" id="KW-0472">Membrane</keyword>
<name>A0A4R9M4W4_9LEPT</name>
<evidence type="ECO:0000313" key="5">
    <source>
        <dbReference type="Proteomes" id="UP000298058"/>
    </source>
</evidence>
<dbReference type="Proteomes" id="UP000298058">
    <property type="component" value="Unassembled WGS sequence"/>
</dbReference>
<gene>
    <name evidence="4" type="ORF">EHS15_00325</name>
</gene>
<dbReference type="EMBL" id="RQHW01000002">
    <property type="protein sequence ID" value="TGN21001.1"/>
    <property type="molecule type" value="Genomic_DNA"/>
</dbReference>
<dbReference type="RefSeq" id="WP_135758536.1">
    <property type="nucleotide sequence ID" value="NZ_RQHW01000002.1"/>
</dbReference>
<dbReference type="AlphaFoldDB" id="A0A4R9M4W4"/>
<keyword evidence="5" id="KW-1185">Reference proteome</keyword>
<evidence type="ECO:0000256" key="1">
    <source>
        <dbReference type="SAM" id="MobiDB-lite"/>
    </source>
</evidence>
<dbReference type="OrthoDB" id="9810918at2"/>
<sequence length="305" mass="32391">MINRSFFYHSLSFFLCFVFLNIPSNDLKAIDVPKLTRQVTDNAGVLSAETVAKLEIKLKSFEETTSNQIAVLTIPSLEGDTIEGAAIQVFDAWKLGQKDKDNGVLLIISIQDRKMRIEVGRGLEGALTDVLSDHILRNEIRPKFKANDMNGGVEAGVDAIIKTIAGEYTPSESDVKTTTTSSGEEGTPPIVLIGIGILLLAFGLYSSIFNSLLLLIFGIPVMFSGLTGFLEDGVATLISIGIIILYIILRIVMGIFGLVGKSSRGGGSWYGGGGSDSFWSSSGSDDSSWFGGGGDSAGGGSSGDW</sequence>
<feature type="transmembrane region" description="Helical" evidence="2">
    <location>
        <begin position="236"/>
        <end position="259"/>
    </location>
</feature>
<accession>A0A4R9M4W4</accession>
<dbReference type="InterPro" id="IPR007621">
    <property type="entry name" value="TPM_dom"/>
</dbReference>
<dbReference type="Gene3D" id="3.10.310.50">
    <property type="match status" value="1"/>
</dbReference>
<proteinExistence type="predicted"/>
<feature type="compositionally biased region" description="Gly residues" evidence="1">
    <location>
        <begin position="290"/>
        <end position="305"/>
    </location>
</feature>
<feature type="region of interest" description="Disordered" evidence="1">
    <location>
        <begin position="279"/>
        <end position="305"/>
    </location>
</feature>
<comment type="caution">
    <text evidence="4">The sequence shown here is derived from an EMBL/GenBank/DDBJ whole genome shotgun (WGS) entry which is preliminary data.</text>
</comment>
<keyword evidence="2" id="KW-0812">Transmembrane</keyword>
<evidence type="ECO:0000256" key="2">
    <source>
        <dbReference type="SAM" id="Phobius"/>
    </source>
</evidence>
<dbReference type="Pfam" id="PF04536">
    <property type="entry name" value="TPM_phosphatase"/>
    <property type="match status" value="1"/>
</dbReference>
<dbReference type="PANTHER" id="PTHR30373:SF2">
    <property type="entry name" value="UPF0603 PROTEIN YGCG"/>
    <property type="match status" value="1"/>
</dbReference>
<reference evidence="4" key="1">
    <citation type="journal article" date="2019" name="PLoS Negl. Trop. Dis.">
        <title>Revisiting the worldwide diversity of Leptospira species in the environment.</title>
        <authorList>
            <person name="Vincent A.T."/>
            <person name="Schiettekatte O."/>
            <person name="Bourhy P."/>
            <person name="Veyrier F.J."/>
            <person name="Picardeau M."/>
        </authorList>
    </citation>
    <scope>NUCLEOTIDE SEQUENCE [LARGE SCALE GENOMIC DNA]</scope>
    <source>
        <strain evidence="4">201300427</strain>
    </source>
</reference>